<keyword evidence="1" id="KW-0472">Membrane</keyword>
<reference evidence="2 3" key="1">
    <citation type="journal article" date="2021" name="Elife">
        <title>Chloroplast acquisition without the gene transfer in kleptoplastic sea slugs, Plakobranchus ocellatus.</title>
        <authorList>
            <person name="Maeda T."/>
            <person name="Takahashi S."/>
            <person name="Yoshida T."/>
            <person name="Shimamura S."/>
            <person name="Takaki Y."/>
            <person name="Nagai Y."/>
            <person name="Toyoda A."/>
            <person name="Suzuki Y."/>
            <person name="Arimoto A."/>
            <person name="Ishii H."/>
            <person name="Satoh N."/>
            <person name="Nishiyama T."/>
            <person name="Hasebe M."/>
            <person name="Maruyama T."/>
            <person name="Minagawa J."/>
            <person name="Obokata J."/>
            <person name="Shigenobu S."/>
        </authorList>
    </citation>
    <scope>NUCLEOTIDE SEQUENCE [LARGE SCALE GENOMIC DNA]</scope>
</reference>
<protein>
    <submittedName>
        <fullName evidence="2">Uncharacterized protein</fullName>
    </submittedName>
</protein>
<accession>A0AAV4HXT9</accession>
<gene>
    <name evidence="2" type="ORF">ElyMa_004602800</name>
</gene>
<sequence>MGVRKRNSLGPSRVTIDDGKKKEQLVQTYAIILSVSLVVVCICFLLPETRLSALKDSLAVEKSSSVSSRVDVANLDLDTEVKVTKDSQSEMVEMLDNGVSQSGGREEKASKHL</sequence>
<keyword evidence="1" id="KW-1133">Transmembrane helix</keyword>
<evidence type="ECO:0000313" key="3">
    <source>
        <dbReference type="Proteomes" id="UP000762676"/>
    </source>
</evidence>
<comment type="caution">
    <text evidence="2">The sequence shown here is derived from an EMBL/GenBank/DDBJ whole genome shotgun (WGS) entry which is preliminary data.</text>
</comment>
<proteinExistence type="predicted"/>
<evidence type="ECO:0000256" key="1">
    <source>
        <dbReference type="SAM" id="Phobius"/>
    </source>
</evidence>
<evidence type="ECO:0000313" key="2">
    <source>
        <dbReference type="EMBL" id="GFS02251.1"/>
    </source>
</evidence>
<keyword evidence="1" id="KW-0812">Transmembrane</keyword>
<organism evidence="2 3">
    <name type="scientific">Elysia marginata</name>
    <dbReference type="NCBI Taxonomy" id="1093978"/>
    <lineage>
        <taxon>Eukaryota</taxon>
        <taxon>Metazoa</taxon>
        <taxon>Spiralia</taxon>
        <taxon>Lophotrochozoa</taxon>
        <taxon>Mollusca</taxon>
        <taxon>Gastropoda</taxon>
        <taxon>Heterobranchia</taxon>
        <taxon>Euthyneura</taxon>
        <taxon>Panpulmonata</taxon>
        <taxon>Sacoglossa</taxon>
        <taxon>Placobranchoidea</taxon>
        <taxon>Plakobranchidae</taxon>
        <taxon>Elysia</taxon>
    </lineage>
</organism>
<feature type="transmembrane region" description="Helical" evidence="1">
    <location>
        <begin position="26"/>
        <end position="46"/>
    </location>
</feature>
<keyword evidence="3" id="KW-1185">Reference proteome</keyword>
<dbReference type="AlphaFoldDB" id="A0AAV4HXT9"/>
<dbReference type="Proteomes" id="UP000762676">
    <property type="component" value="Unassembled WGS sequence"/>
</dbReference>
<name>A0AAV4HXT9_9GAST</name>
<dbReference type="EMBL" id="BMAT01009231">
    <property type="protein sequence ID" value="GFS02251.1"/>
    <property type="molecule type" value="Genomic_DNA"/>
</dbReference>